<dbReference type="KEGG" id="ruj:E5Z56_04720"/>
<evidence type="ECO:0000313" key="2">
    <source>
        <dbReference type="EMBL" id="QCT06710.1"/>
    </source>
</evidence>
<proteinExistence type="predicted"/>
<name>A0A4P8XXE9_9FIRM</name>
<protein>
    <submittedName>
        <fullName evidence="2">NnrS family protein</fullName>
    </submittedName>
</protein>
<keyword evidence="1" id="KW-0812">Transmembrane</keyword>
<organism evidence="2 3">
    <name type="scientific">Ruminococcus bovis</name>
    <dbReference type="NCBI Taxonomy" id="2564099"/>
    <lineage>
        <taxon>Bacteria</taxon>
        <taxon>Bacillati</taxon>
        <taxon>Bacillota</taxon>
        <taxon>Clostridia</taxon>
        <taxon>Eubacteriales</taxon>
        <taxon>Oscillospiraceae</taxon>
        <taxon>Ruminococcus</taxon>
    </lineage>
</organism>
<dbReference type="AlphaFoldDB" id="A0A4P8XXE9"/>
<keyword evidence="1" id="KW-0472">Membrane</keyword>
<accession>A0A4P8XXE9</accession>
<reference evidence="2 3" key="1">
    <citation type="submission" date="2019-04" db="EMBL/GenBank/DDBJ databases">
        <authorList>
            <person name="Embree M."/>
            <person name="Gaffney J.R."/>
        </authorList>
    </citation>
    <scope>NUCLEOTIDE SEQUENCE [LARGE SCALE GENOMIC DNA]</scope>
    <source>
        <strain evidence="2 3">JE7A12</strain>
    </source>
</reference>
<feature type="transmembrane region" description="Helical" evidence="1">
    <location>
        <begin position="73"/>
        <end position="93"/>
    </location>
</feature>
<dbReference type="OrthoDB" id="1859679at2"/>
<gene>
    <name evidence="2" type="ORF">E5Z56_04720</name>
</gene>
<evidence type="ECO:0000256" key="1">
    <source>
        <dbReference type="SAM" id="Phobius"/>
    </source>
</evidence>
<sequence>MFRKPTCPYCKAIYTSDEIKKQYNNEKIKCHNCKKIFVVKKNGGLVLLMTMAILLAILINIFMMSVIGVRSVIPMFIVTTIIIVIALLMRSFFVKYKKEDYKK</sequence>
<keyword evidence="3" id="KW-1185">Reference proteome</keyword>
<keyword evidence="1" id="KW-1133">Transmembrane helix</keyword>
<dbReference type="RefSeq" id="WP_138156761.1">
    <property type="nucleotide sequence ID" value="NZ_CP039381.1"/>
</dbReference>
<evidence type="ECO:0000313" key="3">
    <source>
        <dbReference type="Proteomes" id="UP000301475"/>
    </source>
</evidence>
<dbReference type="EMBL" id="CP039381">
    <property type="protein sequence ID" value="QCT06710.1"/>
    <property type="molecule type" value="Genomic_DNA"/>
</dbReference>
<dbReference type="Proteomes" id="UP000301475">
    <property type="component" value="Chromosome"/>
</dbReference>
<feature type="transmembrane region" description="Helical" evidence="1">
    <location>
        <begin position="44"/>
        <end position="67"/>
    </location>
</feature>